<feature type="chain" id="PRO_5008711473" description="PknH-like extracellular domain-containing protein" evidence="1">
    <location>
        <begin position="28"/>
        <end position="184"/>
    </location>
</feature>
<gene>
    <name evidence="2" type="ORF">GA0070216_12725</name>
</gene>
<reference evidence="3" key="1">
    <citation type="submission" date="2016-06" db="EMBL/GenBank/DDBJ databases">
        <authorList>
            <person name="Varghese N."/>
            <person name="Submissions Spin"/>
        </authorList>
    </citation>
    <scope>NUCLEOTIDE SEQUENCE [LARGE SCALE GENOMIC DNA]</scope>
    <source>
        <strain evidence="3">DSM 44100</strain>
    </source>
</reference>
<evidence type="ECO:0000256" key="1">
    <source>
        <dbReference type="SAM" id="SignalP"/>
    </source>
</evidence>
<evidence type="ECO:0000313" key="2">
    <source>
        <dbReference type="EMBL" id="SCF48501.1"/>
    </source>
</evidence>
<dbReference type="OrthoDB" id="3854600at2"/>
<sequence length="184" mass="19280">MHRRLTALLAAPLLAVLAACGTVAAQAAPQPPPSSPVPEQSYWPGQEALMDAGARVDEVAPGRWPAAYAGVALDVPGGRLLIYRVPTAGMDAAVRALAPAVLVDFVDATYSAANLEEWAAKVRDDQAFWQQRGVTVHSVGTDFGRCVTVGLADPQRDGGKLLARYSKAALCVEQGYASDPLTAN</sequence>
<dbReference type="Proteomes" id="UP000198797">
    <property type="component" value="Unassembled WGS sequence"/>
</dbReference>
<dbReference type="PROSITE" id="PS51257">
    <property type="entry name" value="PROKAR_LIPOPROTEIN"/>
    <property type="match status" value="1"/>
</dbReference>
<proteinExistence type="predicted"/>
<name>A0A1C5ATV9_9ACTN</name>
<evidence type="ECO:0000313" key="3">
    <source>
        <dbReference type="Proteomes" id="UP000198797"/>
    </source>
</evidence>
<dbReference type="AlphaFoldDB" id="A0A1C5ATV9"/>
<protein>
    <recommendedName>
        <fullName evidence="4">PknH-like extracellular domain-containing protein</fullName>
    </recommendedName>
</protein>
<feature type="signal peptide" evidence="1">
    <location>
        <begin position="1"/>
        <end position="27"/>
    </location>
</feature>
<evidence type="ECO:0008006" key="4">
    <source>
        <dbReference type="Google" id="ProtNLM"/>
    </source>
</evidence>
<dbReference type="RefSeq" id="WP_091253499.1">
    <property type="nucleotide sequence ID" value="NZ_FMCU01000027.1"/>
</dbReference>
<dbReference type="EMBL" id="FMCU01000027">
    <property type="protein sequence ID" value="SCF48501.1"/>
    <property type="molecule type" value="Genomic_DNA"/>
</dbReference>
<keyword evidence="3" id="KW-1185">Reference proteome</keyword>
<keyword evidence="1" id="KW-0732">Signal</keyword>
<accession>A0A1C5ATV9</accession>
<organism evidence="2 3">
    <name type="scientific">Micromonospora matsumotoense</name>
    <dbReference type="NCBI Taxonomy" id="121616"/>
    <lineage>
        <taxon>Bacteria</taxon>
        <taxon>Bacillati</taxon>
        <taxon>Actinomycetota</taxon>
        <taxon>Actinomycetes</taxon>
        <taxon>Micromonosporales</taxon>
        <taxon>Micromonosporaceae</taxon>
        <taxon>Micromonospora</taxon>
    </lineage>
</organism>